<proteinExistence type="predicted"/>
<name>A0A0F7L979_9VIRU</name>
<evidence type="ECO:0000313" key="1">
    <source>
        <dbReference type="EMBL" id="AKH48445.1"/>
    </source>
</evidence>
<reference evidence="1" key="1">
    <citation type="journal article" date="2015" name="Front. Microbiol.">
        <title>Combining genomic sequencing methods to explore viral diversity and reveal potential virus-host interactions.</title>
        <authorList>
            <person name="Chow C.E."/>
            <person name="Winget D.M."/>
            <person name="White R.A.III."/>
            <person name="Hallam S.J."/>
            <person name="Suttle C.A."/>
        </authorList>
    </citation>
    <scope>NUCLEOTIDE SEQUENCE</scope>
    <source>
        <strain evidence="1">Oxic1_8</strain>
    </source>
</reference>
<organism evidence="1">
    <name type="scientific">uncultured marine virus</name>
    <dbReference type="NCBI Taxonomy" id="186617"/>
    <lineage>
        <taxon>Viruses</taxon>
        <taxon>environmental samples</taxon>
    </lineage>
</organism>
<dbReference type="EMBL" id="KR029603">
    <property type="protein sequence ID" value="AKH48445.1"/>
    <property type="molecule type" value="Genomic_DNA"/>
</dbReference>
<reference evidence="1" key="2">
    <citation type="submission" date="2015-03" db="EMBL/GenBank/DDBJ databases">
        <authorList>
            <person name="Chow C.-E.T."/>
            <person name="Winget D.M."/>
            <person name="White R.A.III."/>
            <person name="Hallam S.J."/>
            <person name="Suttle C.A."/>
        </authorList>
    </citation>
    <scope>NUCLEOTIDE SEQUENCE</scope>
    <source>
        <strain evidence="1">Oxic1_8</strain>
    </source>
</reference>
<sequence length="53" mass="5930">MGTGRLAVRGARRSLWYSVHRPGQAGTLDAVTEFPRRPADPAHVLDRVRFRTA</sequence>
<protein>
    <submittedName>
        <fullName evidence="1">Uncharacterized protein</fullName>
    </submittedName>
</protein>
<accession>A0A0F7L979</accession>